<evidence type="ECO:0000313" key="2">
    <source>
        <dbReference type="Proteomes" id="UP000708208"/>
    </source>
</evidence>
<proteinExistence type="predicted"/>
<dbReference type="Proteomes" id="UP000708208">
    <property type="component" value="Unassembled WGS sequence"/>
</dbReference>
<dbReference type="AlphaFoldDB" id="A0A8J2LRW5"/>
<comment type="caution">
    <text evidence="1">The sequence shown here is derived from an EMBL/GenBank/DDBJ whole genome shotgun (WGS) entry which is preliminary data.</text>
</comment>
<keyword evidence="2" id="KW-1185">Reference proteome</keyword>
<evidence type="ECO:0008006" key="3">
    <source>
        <dbReference type="Google" id="ProtNLM"/>
    </source>
</evidence>
<evidence type="ECO:0000313" key="1">
    <source>
        <dbReference type="EMBL" id="CAG7836933.1"/>
    </source>
</evidence>
<name>A0A8J2LRW5_9HEXA</name>
<feature type="non-terminal residue" evidence="1">
    <location>
        <position position="1"/>
    </location>
</feature>
<sequence length="515" mass="59945">YEMGSCYSVISKCIKRKNDNRSSNTGFGDMFSLPQQVREKIWRCLDNESKKMVRQVCSIFKSEIDLGSGLTVEVDSKSPENLNFLKRVEVKKAVIASWNEQCTLKQFRCKWNVEFIRVNCIMGQRVFKSLVLPLNENLVSLSLMDRSLMFSCIISYDMALEVSTKKNNGFLFPRLLALEIQYGHLSSSQQNLQVFNFNMILIMKSFYCPKLMCLVVHPDPNILLVMSEFPDRFPASHLEWENNPLKAFVSLHSESLRLLDLFLYSREVQEDNFNNYKHPAYLEDFVIVIPFVTIAKEFIGQCFWKDIVLESSRLYRLVLQIEFWHNYVDFFCIASMIFEQNARTLTILRLESFALEEENYNDQATFTRNSIGVTISFSILACCTQLKVLEVYQLNPNKNLVAVGLSSLPETLERLETKRIYIPSEEIYLLGNYPNLKKILFYKAGTNYIFGVNYKGLRNLWECPQLKVLQVCGFNFRNNEKKMKKIIQRSQATEVDFSVPGLIVTMKREHMGHIL</sequence>
<accession>A0A8J2LRW5</accession>
<reference evidence="1" key="1">
    <citation type="submission" date="2021-06" db="EMBL/GenBank/DDBJ databases">
        <authorList>
            <person name="Hodson N. C."/>
            <person name="Mongue J. A."/>
            <person name="Jaron S. K."/>
        </authorList>
    </citation>
    <scope>NUCLEOTIDE SEQUENCE</scope>
</reference>
<protein>
    <recommendedName>
        <fullName evidence="3">F-box domain-containing protein</fullName>
    </recommendedName>
</protein>
<dbReference type="EMBL" id="CAJVCH010571211">
    <property type="protein sequence ID" value="CAG7836933.1"/>
    <property type="molecule type" value="Genomic_DNA"/>
</dbReference>
<gene>
    <name evidence="1" type="ORF">AFUS01_LOCUS46121</name>
</gene>
<organism evidence="1 2">
    <name type="scientific">Allacma fusca</name>
    <dbReference type="NCBI Taxonomy" id="39272"/>
    <lineage>
        <taxon>Eukaryota</taxon>
        <taxon>Metazoa</taxon>
        <taxon>Ecdysozoa</taxon>
        <taxon>Arthropoda</taxon>
        <taxon>Hexapoda</taxon>
        <taxon>Collembola</taxon>
        <taxon>Symphypleona</taxon>
        <taxon>Sminthuridae</taxon>
        <taxon>Allacma</taxon>
    </lineage>
</organism>